<organism evidence="1 2">
    <name type="scientific">Brachionus plicatilis</name>
    <name type="common">Marine rotifer</name>
    <name type="synonym">Brachionus muelleri</name>
    <dbReference type="NCBI Taxonomy" id="10195"/>
    <lineage>
        <taxon>Eukaryota</taxon>
        <taxon>Metazoa</taxon>
        <taxon>Spiralia</taxon>
        <taxon>Gnathifera</taxon>
        <taxon>Rotifera</taxon>
        <taxon>Eurotatoria</taxon>
        <taxon>Monogononta</taxon>
        <taxon>Pseudotrocha</taxon>
        <taxon>Ploima</taxon>
        <taxon>Brachionidae</taxon>
        <taxon>Brachionus</taxon>
    </lineage>
</organism>
<reference evidence="1 2" key="1">
    <citation type="journal article" date="2018" name="Sci. Rep.">
        <title>Genomic signatures of local adaptation to the degree of environmental predictability in rotifers.</title>
        <authorList>
            <person name="Franch-Gras L."/>
            <person name="Hahn C."/>
            <person name="Garcia-Roger E.M."/>
            <person name="Carmona M.J."/>
            <person name="Serra M."/>
            <person name="Gomez A."/>
        </authorList>
    </citation>
    <scope>NUCLEOTIDE SEQUENCE [LARGE SCALE GENOMIC DNA]</scope>
    <source>
        <strain evidence="1">HYR1</strain>
    </source>
</reference>
<gene>
    <name evidence="1" type="ORF">BpHYR1_022677</name>
</gene>
<dbReference type="Proteomes" id="UP000276133">
    <property type="component" value="Unassembled WGS sequence"/>
</dbReference>
<evidence type="ECO:0000313" key="1">
    <source>
        <dbReference type="EMBL" id="RNA35837.1"/>
    </source>
</evidence>
<dbReference type="EMBL" id="REGN01001283">
    <property type="protein sequence ID" value="RNA35837.1"/>
    <property type="molecule type" value="Genomic_DNA"/>
</dbReference>
<accession>A0A3M7SJP3</accession>
<evidence type="ECO:0000313" key="2">
    <source>
        <dbReference type="Proteomes" id="UP000276133"/>
    </source>
</evidence>
<comment type="caution">
    <text evidence="1">The sequence shown here is derived from an EMBL/GenBank/DDBJ whole genome shotgun (WGS) entry which is preliminary data.</text>
</comment>
<keyword evidence="2" id="KW-1185">Reference proteome</keyword>
<protein>
    <submittedName>
        <fullName evidence="1">Uncharacterized protein</fullName>
    </submittedName>
</protein>
<proteinExistence type="predicted"/>
<sequence length="203" mass="23867">MIKHCILNASFTSEDTVLELFENVRIIGVDKEGFTRKKHYHIFGVPKLFKRAARDLSKLTLEQMGIGHLARQAFNSMHYREIKDFNHYKNLKIRNRVLDTIERMKASNKFSKEDMAHCRRMYPEPNSWHADTFTDQLEQMEAQWYDEDSKKPLIDSDYEKLAPFKAYLELLRNVRVKVDCHETNSGWCLVLCGKAATYKTTAI</sequence>
<dbReference type="AlphaFoldDB" id="A0A3M7SJP3"/>
<name>A0A3M7SJP3_BRAPC</name>